<dbReference type="Proteomes" id="UP000016933">
    <property type="component" value="Unassembled WGS sequence"/>
</dbReference>
<evidence type="ECO:0000313" key="2">
    <source>
        <dbReference type="EMBL" id="EME45367.1"/>
    </source>
</evidence>
<name>N1PPQ7_DOTSN</name>
<evidence type="ECO:0000313" key="3">
    <source>
        <dbReference type="Proteomes" id="UP000016933"/>
    </source>
</evidence>
<dbReference type="HOGENOM" id="CLU_1992583_0_0_1"/>
<evidence type="ECO:0000256" key="1">
    <source>
        <dbReference type="SAM" id="SignalP"/>
    </source>
</evidence>
<proteinExistence type="predicted"/>
<protein>
    <submittedName>
        <fullName evidence="2">Uncharacterized protein</fullName>
    </submittedName>
</protein>
<keyword evidence="1" id="KW-0732">Signal</keyword>
<feature type="chain" id="PRO_5004110034" evidence="1">
    <location>
        <begin position="18"/>
        <end position="125"/>
    </location>
</feature>
<dbReference type="AlphaFoldDB" id="N1PPQ7"/>
<organism evidence="2 3">
    <name type="scientific">Dothistroma septosporum (strain NZE10 / CBS 128990)</name>
    <name type="common">Red band needle blight fungus</name>
    <name type="synonym">Mycosphaerella pini</name>
    <dbReference type="NCBI Taxonomy" id="675120"/>
    <lineage>
        <taxon>Eukaryota</taxon>
        <taxon>Fungi</taxon>
        <taxon>Dikarya</taxon>
        <taxon>Ascomycota</taxon>
        <taxon>Pezizomycotina</taxon>
        <taxon>Dothideomycetes</taxon>
        <taxon>Dothideomycetidae</taxon>
        <taxon>Mycosphaerellales</taxon>
        <taxon>Mycosphaerellaceae</taxon>
        <taxon>Dothistroma</taxon>
    </lineage>
</organism>
<feature type="signal peptide" evidence="1">
    <location>
        <begin position="1"/>
        <end position="17"/>
    </location>
</feature>
<gene>
    <name evidence="2" type="ORF">DOTSEDRAFT_71183</name>
</gene>
<sequence>MQMRRHVLPLLLALAAANPLSPDKHGAKPAGFGVTVSASVLLAQEQSSATAYCSSFLGLKPSTVTVFTSTSTSVTPGGTTCPLPLALTTASTTYPDCSPPSAYTQLAAREKRAYGAEVNVKPKTS</sequence>
<keyword evidence="3" id="KW-1185">Reference proteome</keyword>
<reference evidence="2 3" key="2">
    <citation type="journal article" date="2012" name="PLoS Pathog.">
        <title>Diverse lifestyles and strategies of plant pathogenesis encoded in the genomes of eighteen Dothideomycetes fungi.</title>
        <authorList>
            <person name="Ohm R.A."/>
            <person name="Feau N."/>
            <person name="Henrissat B."/>
            <person name="Schoch C.L."/>
            <person name="Horwitz B.A."/>
            <person name="Barry K.W."/>
            <person name="Condon B.J."/>
            <person name="Copeland A.C."/>
            <person name="Dhillon B."/>
            <person name="Glaser F."/>
            <person name="Hesse C.N."/>
            <person name="Kosti I."/>
            <person name="LaButti K."/>
            <person name="Lindquist E.A."/>
            <person name="Lucas S."/>
            <person name="Salamov A.A."/>
            <person name="Bradshaw R.E."/>
            <person name="Ciuffetti L."/>
            <person name="Hamelin R.C."/>
            <person name="Kema G.H.J."/>
            <person name="Lawrence C."/>
            <person name="Scott J.A."/>
            <person name="Spatafora J.W."/>
            <person name="Turgeon B.G."/>
            <person name="de Wit P.J.G.M."/>
            <person name="Zhong S."/>
            <person name="Goodwin S.B."/>
            <person name="Grigoriev I.V."/>
        </authorList>
    </citation>
    <scope>NUCLEOTIDE SEQUENCE [LARGE SCALE GENOMIC DNA]</scope>
    <source>
        <strain evidence="3">NZE10 / CBS 128990</strain>
    </source>
</reference>
<accession>N1PPQ7</accession>
<reference evidence="3" key="1">
    <citation type="journal article" date="2012" name="PLoS Genet.">
        <title>The genomes of the fungal plant pathogens Cladosporium fulvum and Dothistroma septosporum reveal adaptation to different hosts and lifestyles but also signatures of common ancestry.</title>
        <authorList>
            <person name="de Wit P.J.G.M."/>
            <person name="van der Burgt A."/>
            <person name="Oekmen B."/>
            <person name="Stergiopoulos I."/>
            <person name="Abd-Elsalam K.A."/>
            <person name="Aerts A.L."/>
            <person name="Bahkali A.H."/>
            <person name="Beenen H.G."/>
            <person name="Chettri P."/>
            <person name="Cox M.P."/>
            <person name="Datema E."/>
            <person name="de Vries R.P."/>
            <person name="Dhillon B."/>
            <person name="Ganley A.R."/>
            <person name="Griffiths S.A."/>
            <person name="Guo Y."/>
            <person name="Hamelin R.C."/>
            <person name="Henrissat B."/>
            <person name="Kabir M.S."/>
            <person name="Jashni M.K."/>
            <person name="Kema G."/>
            <person name="Klaubauf S."/>
            <person name="Lapidus A."/>
            <person name="Levasseur A."/>
            <person name="Lindquist E."/>
            <person name="Mehrabi R."/>
            <person name="Ohm R.A."/>
            <person name="Owen T.J."/>
            <person name="Salamov A."/>
            <person name="Schwelm A."/>
            <person name="Schijlen E."/>
            <person name="Sun H."/>
            <person name="van den Burg H.A."/>
            <person name="van Ham R.C.H.J."/>
            <person name="Zhang S."/>
            <person name="Goodwin S.B."/>
            <person name="Grigoriev I.V."/>
            <person name="Collemare J."/>
            <person name="Bradshaw R.E."/>
        </authorList>
    </citation>
    <scope>NUCLEOTIDE SEQUENCE [LARGE SCALE GENOMIC DNA]</scope>
    <source>
        <strain evidence="3">NZE10 / CBS 128990</strain>
    </source>
</reference>
<dbReference type="EMBL" id="KB446538">
    <property type="protein sequence ID" value="EME45367.1"/>
    <property type="molecule type" value="Genomic_DNA"/>
</dbReference>